<dbReference type="RefSeq" id="WP_040387069.1">
    <property type="nucleotide sequence ID" value="NZ_CP048103.1"/>
</dbReference>
<dbReference type="CDD" id="cd00298">
    <property type="entry name" value="ACD_sHsps_p23-like"/>
    <property type="match status" value="1"/>
</dbReference>
<evidence type="ECO:0000259" key="3">
    <source>
        <dbReference type="PROSITE" id="PS01031"/>
    </source>
</evidence>
<comment type="similarity">
    <text evidence="1 2">Belongs to the small heat shock protein (HSP20) family.</text>
</comment>
<feature type="domain" description="SHSP" evidence="3">
    <location>
        <begin position="28"/>
        <end position="127"/>
    </location>
</feature>
<dbReference type="InterPro" id="IPR002068">
    <property type="entry name" value="A-crystallin/Hsp20_dom"/>
</dbReference>
<evidence type="ECO:0000313" key="4">
    <source>
        <dbReference type="EMBL" id="SIS78858.1"/>
    </source>
</evidence>
<dbReference type="Proteomes" id="UP000186795">
    <property type="component" value="Unassembled WGS sequence"/>
</dbReference>
<dbReference type="InterPro" id="IPR008978">
    <property type="entry name" value="HSP20-like_chaperone"/>
</dbReference>
<evidence type="ECO:0000256" key="1">
    <source>
        <dbReference type="PROSITE-ProRule" id="PRU00285"/>
    </source>
</evidence>
<dbReference type="PROSITE" id="PS01031">
    <property type="entry name" value="SHSP"/>
    <property type="match status" value="1"/>
</dbReference>
<organism evidence="4 5">
    <name type="scientific">Kroppenstedtia eburnea</name>
    <dbReference type="NCBI Taxonomy" id="714067"/>
    <lineage>
        <taxon>Bacteria</taxon>
        <taxon>Bacillati</taxon>
        <taxon>Bacillota</taxon>
        <taxon>Bacilli</taxon>
        <taxon>Bacillales</taxon>
        <taxon>Thermoactinomycetaceae</taxon>
        <taxon>Kroppenstedtia</taxon>
    </lineage>
</organism>
<dbReference type="SUPFAM" id="SSF49764">
    <property type="entry name" value="HSP20-like chaperones"/>
    <property type="match status" value="1"/>
</dbReference>
<reference evidence="5" key="1">
    <citation type="submission" date="2017-01" db="EMBL/GenBank/DDBJ databases">
        <authorList>
            <person name="Varghese N."/>
            <person name="Submissions S."/>
        </authorList>
    </citation>
    <scope>NUCLEOTIDE SEQUENCE [LARGE SCALE GENOMIC DNA]</scope>
    <source>
        <strain evidence="5">DSM 45196</strain>
    </source>
</reference>
<protein>
    <submittedName>
        <fullName evidence="4">Molecular chaperone IbpA, HSP20 family</fullName>
    </submittedName>
</protein>
<gene>
    <name evidence="4" type="ORF">SAMN05421790_10571</name>
</gene>
<proteinExistence type="inferred from homology"/>
<sequence>MGWLRPWFESMLYEEMGEMWLEMERLTHDLDQNRTSVRCEQTPTEVVVRVDIPSLNPRHEMDVRVEDNVLFISGSTGRDEERERMQCRFTLNVYLPAPVEPSGMVTEMDPEAKRLIVRLPKRMIGNK</sequence>
<dbReference type="AlphaFoldDB" id="A0A1N7LYC7"/>
<dbReference type="Gene3D" id="2.60.40.790">
    <property type="match status" value="1"/>
</dbReference>
<accession>A0A1N7LYC7</accession>
<dbReference type="EMBL" id="FTOD01000005">
    <property type="protein sequence ID" value="SIS78858.1"/>
    <property type="molecule type" value="Genomic_DNA"/>
</dbReference>
<keyword evidence="5" id="KW-1185">Reference proteome</keyword>
<dbReference type="OrthoDB" id="2989339at2"/>
<evidence type="ECO:0000256" key="2">
    <source>
        <dbReference type="RuleBase" id="RU003616"/>
    </source>
</evidence>
<dbReference type="Pfam" id="PF00011">
    <property type="entry name" value="HSP20"/>
    <property type="match status" value="1"/>
</dbReference>
<evidence type="ECO:0000313" key="5">
    <source>
        <dbReference type="Proteomes" id="UP000186795"/>
    </source>
</evidence>
<name>A0A1N7LYC7_9BACL</name>